<dbReference type="PANTHER" id="PTHR46018">
    <property type="entry name" value="ZINC PHOSPHODIESTERASE ELAC PROTEIN 1"/>
    <property type="match status" value="1"/>
</dbReference>
<dbReference type="InterPro" id="IPR036866">
    <property type="entry name" value="RibonucZ/Hydroxyglut_hydro"/>
</dbReference>
<dbReference type="SUPFAM" id="SSF56281">
    <property type="entry name" value="Metallo-hydrolase/oxidoreductase"/>
    <property type="match status" value="1"/>
</dbReference>
<dbReference type="Gene3D" id="3.60.15.10">
    <property type="entry name" value="Ribonuclease Z/Hydroxyacylglutathione hydrolase-like"/>
    <property type="match status" value="1"/>
</dbReference>
<gene>
    <name evidence="2" type="ORF">GH808_00110</name>
</gene>
<keyword evidence="3" id="KW-1185">Reference proteome</keyword>
<dbReference type="InterPro" id="IPR001279">
    <property type="entry name" value="Metallo-B-lactamas"/>
</dbReference>
<proteinExistence type="predicted"/>
<sequence length="242" mass="26593">MKLTVLGNTGPYPGPGGASSGYLFAAADARIALDFGSGVLANLQKSLDFTDLDMIICSHLHSDHIADLFVLRYALQEQGRQLPLYVPFAPSLDLASLYYKEVFQIKKITEKLELTRGNLQLTFKRLKHPFPDFGTKITDGATTFLYTGDTCYTPALDEFATGVDVLLCDAAFLEDNASDKHLCVKEACEIANKAGVKTLILTHLSPAEDPKKYLEKGKRHFKGNLLVTEIGKTYDIKALADL</sequence>
<reference evidence="2 3" key="1">
    <citation type="journal article" date="2020" name="mSystems">
        <title>Defining Genomic and Predicted Metabolic Features of the Acetobacterium Genus.</title>
        <authorList>
            <person name="Ross D.E."/>
            <person name="Marshall C.W."/>
            <person name="Gulliver D."/>
            <person name="May H.D."/>
            <person name="Norman R.S."/>
        </authorList>
    </citation>
    <scope>NUCLEOTIDE SEQUENCE [LARGE SCALE GENOMIC DNA]</scope>
    <source>
        <strain evidence="2 3">DSM 8238</strain>
    </source>
</reference>
<evidence type="ECO:0000259" key="1">
    <source>
        <dbReference type="SMART" id="SM00849"/>
    </source>
</evidence>
<accession>A0ABR6WQS3</accession>
<organism evidence="2 3">
    <name type="scientific">Acetobacterium fimetarium</name>
    <dbReference type="NCBI Taxonomy" id="52691"/>
    <lineage>
        <taxon>Bacteria</taxon>
        <taxon>Bacillati</taxon>
        <taxon>Bacillota</taxon>
        <taxon>Clostridia</taxon>
        <taxon>Eubacteriales</taxon>
        <taxon>Eubacteriaceae</taxon>
        <taxon>Acetobacterium</taxon>
    </lineage>
</organism>
<dbReference type="EMBL" id="WJBC01000001">
    <property type="protein sequence ID" value="MBC3802845.1"/>
    <property type="molecule type" value="Genomic_DNA"/>
</dbReference>
<protein>
    <submittedName>
        <fullName evidence="2">MBL fold metallo-hydrolase</fullName>
    </submittedName>
</protein>
<dbReference type="RefSeq" id="WP_186840770.1">
    <property type="nucleotide sequence ID" value="NZ_WJBC01000001.1"/>
</dbReference>
<dbReference type="Pfam" id="PF12706">
    <property type="entry name" value="Lactamase_B_2"/>
    <property type="match status" value="1"/>
</dbReference>
<dbReference type="SMART" id="SM00849">
    <property type="entry name" value="Lactamase_B"/>
    <property type="match status" value="1"/>
</dbReference>
<evidence type="ECO:0000313" key="3">
    <source>
        <dbReference type="Proteomes" id="UP000603234"/>
    </source>
</evidence>
<dbReference type="Proteomes" id="UP000603234">
    <property type="component" value="Unassembled WGS sequence"/>
</dbReference>
<dbReference type="CDD" id="cd07716">
    <property type="entry name" value="RNaseZ_short-form-like_MBL-fold"/>
    <property type="match status" value="1"/>
</dbReference>
<dbReference type="PANTHER" id="PTHR46018:SF4">
    <property type="entry name" value="METALLO-HYDROLASE YHFI-RELATED"/>
    <property type="match status" value="1"/>
</dbReference>
<comment type="caution">
    <text evidence="2">The sequence shown here is derived from an EMBL/GenBank/DDBJ whole genome shotgun (WGS) entry which is preliminary data.</text>
</comment>
<feature type="domain" description="Metallo-beta-lactamase" evidence="1">
    <location>
        <begin position="18"/>
        <end position="203"/>
    </location>
</feature>
<name>A0ABR6WQS3_9FIRM</name>
<evidence type="ECO:0000313" key="2">
    <source>
        <dbReference type="EMBL" id="MBC3802845.1"/>
    </source>
</evidence>